<feature type="chain" id="PRO_5011561965" description="Phosphate starvation-inducible protein PsiF" evidence="1">
    <location>
        <begin position="22"/>
        <end position="65"/>
    </location>
</feature>
<proteinExistence type="predicted"/>
<evidence type="ECO:0000313" key="2">
    <source>
        <dbReference type="EMBL" id="SFU50801.1"/>
    </source>
</evidence>
<evidence type="ECO:0000313" key="3">
    <source>
        <dbReference type="Proteomes" id="UP000199391"/>
    </source>
</evidence>
<gene>
    <name evidence="2" type="ORF">SAMN05216552_100437</name>
</gene>
<evidence type="ECO:0008006" key="4">
    <source>
        <dbReference type="Google" id="ProtNLM"/>
    </source>
</evidence>
<feature type="signal peptide" evidence="1">
    <location>
        <begin position="1"/>
        <end position="21"/>
    </location>
</feature>
<dbReference type="OrthoDB" id="8758940at2"/>
<protein>
    <recommendedName>
        <fullName evidence="4">Phosphate starvation-inducible protein PsiF</fullName>
    </recommendedName>
</protein>
<dbReference type="STRING" id="1035707.SAMN05216552_100437"/>
<dbReference type="RefSeq" id="WP_143132986.1">
    <property type="nucleotide sequence ID" value="NZ_FPBO01000004.1"/>
</dbReference>
<dbReference type="Proteomes" id="UP000199391">
    <property type="component" value="Unassembled WGS sequence"/>
</dbReference>
<keyword evidence="1" id="KW-0732">Signal</keyword>
<dbReference type="AlphaFoldDB" id="A0A1I7GR25"/>
<dbReference type="EMBL" id="FPBO01000004">
    <property type="protein sequence ID" value="SFU50801.1"/>
    <property type="molecule type" value="Genomic_DNA"/>
</dbReference>
<keyword evidence="3" id="KW-1185">Reference proteome</keyword>
<sequence length="65" mass="6831">MKTFTVSAAAFYFFYVLNGMMAPGQATREQNACQDPVMAEASAKSGAAGACKRDTMMASRAIAAN</sequence>
<organism evidence="2 3">
    <name type="scientific">Pseudoduganella namucuonensis</name>
    <dbReference type="NCBI Taxonomy" id="1035707"/>
    <lineage>
        <taxon>Bacteria</taxon>
        <taxon>Pseudomonadati</taxon>
        <taxon>Pseudomonadota</taxon>
        <taxon>Betaproteobacteria</taxon>
        <taxon>Burkholderiales</taxon>
        <taxon>Oxalobacteraceae</taxon>
        <taxon>Telluria group</taxon>
        <taxon>Pseudoduganella</taxon>
    </lineage>
</organism>
<reference evidence="3" key="1">
    <citation type="submission" date="2016-10" db="EMBL/GenBank/DDBJ databases">
        <authorList>
            <person name="Varghese N."/>
            <person name="Submissions S."/>
        </authorList>
    </citation>
    <scope>NUCLEOTIDE SEQUENCE [LARGE SCALE GENOMIC DNA]</scope>
    <source>
        <strain evidence="3">CGMCC 1.11014</strain>
    </source>
</reference>
<name>A0A1I7GR25_9BURK</name>
<accession>A0A1I7GR25</accession>
<evidence type="ECO:0000256" key="1">
    <source>
        <dbReference type="SAM" id="SignalP"/>
    </source>
</evidence>